<evidence type="ECO:0000256" key="3">
    <source>
        <dbReference type="ARBA" id="ARBA00023027"/>
    </source>
</evidence>
<dbReference type="Pfam" id="PF01370">
    <property type="entry name" value="Epimerase"/>
    <property type="match status" value="1"/>
</dbReference>
<keyword evidence="2" id="KW-0210">Decarboxylase</keyword>
<dbReference type="AlphaFoldDB" id="A0A1F7GEA3"/>
<reference evidence="6 7" key="1">
    <citation type="journal article" date="2016" name="Nat. Commun.">
        <title>Thousands of microbial genomes shed light on interconnected biogeochemical processes in an aquifer system.</title>
        <authorList>
            <person name="Anantharaman K."/>
            <person name="Brown C.T."/>
            <person name="Hug L.A."/>
            <person name="Sharon I."/>
            <person name="Castelle C.J."/>
            <person name="Probst A.J."/>
            <person name="Thomas B.C."/>
            <person name="Singh A."/>
            <person name="Wilkins M.J."/>
            <person name="Karaoz U."/>
            <person name="Brodie E.L."/>
            <person name="Williams K.H."/>
            <person name="Hubbard S.S."/>
            <person name="Banfield J.F."/>
        </authorList>
    </citation>
    <scope>NUCLEOTIDE SEQUENCE [LARGE SCALE GENOMIC DNA]</scope>
</reference>
<comment type="cofactor">
    <cofactor evidence="1">
        <name>NAD(+)</name>
        <dbReference type="ChEBI" id="CHEBI:57540"/>
    </cofactor>
</comment>
<organism evidence="6 7">
    <name type="scientific">Candidatus Roizmanbacteria bacterium RIFCSPHIGHO2_01_FULL_39_12c</name>
    <dbReference type="NCBI Taxonomy" id="1802031"/>
    <lineage>
        <taxon>Bacteria</taxon>
        <taxon>Candidatus Roizmaniibacteriota</taxon>
    </lineage>
</organism>
<dbReference type="Gene3D" id="3.40.50.720">
    <property type="entry name" value="NAD(P)-binding Rossmann-like Domain"/>
    <property type="match status" value="1"/>
</dbReference>
<evidence type="ECO:0000256" key="1">
    <source>
        <dbReference type="ARBA" id="ARBA00001911"/>
    </source>
</evidence>
<dbReference type="InterPro" id="IPR036291">
    <property type="entry name" value="NAD(P)-bd_dom_sf"/>
</dbReference>
<dbReference type="GO" id="GO:0005737">
    <property type="term" value="C:cytoplasm"/>
    <property type="evidence" value="ECO:0007669"/>
    <property type="project" value="TreeGrafter"/>
</dbReference>
<protein>
    <recommendedName>
        <fullName evidence="5">NAD-dependent epimerase/dehydratase domain-containing protein</fullName>
    </recommendedName>
</protein>
<accession>A0A1F7GEA3</accession>
<gene>
    <name evidence="6" type="ORF">A2774_03305</name>
</gene>
<dbReference type="PANTHER" id="PTHR43078">
    <property type="entry name" value="UDP-GLUCURONIC ACID DECARBOXYLASE-RELATED"/>
    <property type="match status" value="1"/>
</dbReference>
<evidence type="ECO:0000256" key="2">
    <source>
        <dbReference type="ARBA" id="ARBA00022793"/>
    </source>
</evidence>
<dbReference type="InterPro" id="IPR044516">
    <property type="entry name" value="UXS-like"/>
</dbReference>
<keyword evidence="4" id="KW-0456">Lyase</keyword>
<comment type="caution">
    <text evidence="6">The sequence shown here is derived from an EMBL/GenBank/DDBJ whole genome shotgun (WGS) entry which is preliminary data.</text>
</comment>
<sequence>MNDIIERDCRDILRLVDIKKAKGKKILITGANGLLGQYLVAVFSYANKNLGFNCKINAGGLHGPKAVLSSLMKGDKNISYKKVDLSKPFKGLAGYHYIFHAAGYAQPAKFVDDPVSTININVNATKSLLDGSPKATFVFFSSAEVYGDIPKEFLPVREDYNGNSPLHNPRSVYAESKRLGEALCASYRRIKGTDIKIARISAVYGPGLPKDDTRVMSDFIKKAITLKEIKLLDSGNSIRTYGYISDITAMILFIAFHSRDMVYNAGGKDSVSILELAKKIAKYCGANFKVPSQVSKLSHIGKGPLVVKSDLSKIKKEMKKLKFTSFNEGLARTIEWSIRNNF</sequence>
<evidence type="ECO:0000313" key="7">
    <source>
        <dbReference type="Proteomes" id="UP000177208"/>
    </source>
</evidence>
<dbReference type="GO" id="GO:0048040">
    <property type="term" value="F:UDP-glucuronate decarboxylase activity"/>
    <property type="evidence" value="ECO:0007669"/>
    <property type="project" value="TreeGrafter"/>
</dbReference>
<feature type="domain" description="NAD-dependent epimerase/dehydratase" evidence="5">
    <location>
        <begin position="26"/>
        <end position="266"/>
    </location>
</feature>
<dbReference type="GO" id="GO:0070403">
    <property type="term" value="F:NAD+ binding"/>
    <property type="evidence" value="ECO:0007669"/>
    <property type="project" value="InterPro"/>
</dbReference>
<dbReference type="EMBL" id="MFZG01000016">
    <property type="protein sequence ID" value="OGK16882.1"/>
    <property type="molecule type" value="Genomic_DNA"/>
</dbReference>
<evidence type="ECO:0000313" key="6">
    <source>
        <dbReference type="EMBL" id="OGK16882.1"/>
    </source>
</evidence>
<name>A0A1F7GEA3_9BACT</name>
<dbReference type="PANTHER" id="PTHR43078:SF6">
    <property type="entry name" value="UDP-GLUCURONIC ACID DECARBOXYLASE 1"/>
    <property type="match status" value="1"/>
</dbReference>
<proteinExistence type="predicted"/>
<dbReference type="GO" id="GO:0042732">
    <property type="term" value="P:D-xylose metabolic process"/>
    <property type="evidence" value="ECO:0007669"/>
    <property type="project" value="InterPro"/>
</dbReference>
<dbReference type="SUPFAM" id="SSF51735">
    <property type="entry name" value="NAD(P)-binding Rossmann-fold domains"/>
    <property type="match status" value="1"/>
</dbReference>
<evidence type="ECO:0000256" key="4">
    <source>
        <dbReference type="ARBA" id="ARBA00023239"/>
    </source>
</evidence>
<evidence type="ECO:0000259" key="5">
    <source>
        <dbReference type="Pfam" id="PF01370"/>
    </source>
</evidence>
<dbReference type="InterPro" id="IPR001509">
    <property type="entry name" value="Epimerase_deHydtase"/>
</dbReference>
<keyword evidence="3" id="KW-0520">NAD</keyword>
<dbReference type="Proteomes" id="UP000177208">
    <property type="component" value="Unassembled WGS sequence"/>
</dbReference>